<keyword evidence="3" id="KW-1185">Reference proteome</keyword>
<protein>
    <submittedName>
        <fullName evidence="2">Transposase family protein</fullName>
    </submittedName>
</protein>
<dbReference type="InterPro" id="IPR009057">
    <property type="entry name" value="Homeodomain-like_sf"/>
</dbReference>
<dbReference type="Pfam" id="PF00665">
    <property type="entry name" value="rve"/>
    <property type="match status" value="1"/>
</dbReference>
<sequence length="400" mass="44273">MSEQVVSMEVRLAMAAHAVLEDSSLSVSEVCRRFGISRDSYYRYRRRLRDEGLVGLVPLSRRPGMSPGATSPEMVAVLVAKHDQLVDEGWDGGARSVHDWLALEQVPGLPSARTIHKYLAAAGRTTPTPAKRPKKSFHRFEAMQPNGMWQLDGTQVALAGGAKAVVLRFQDDHSRMVLATRAAPSENGTDVWECMVTAMDRHGKPAVVLCDNGSAFTSRFTRGVGGFSEFETRLRLIGVAMVNSSPHHPQTCGKKEREWGTFKQWLATREPAADLGQLQRLAEAYDEIFNTRRPHQGIGGCTPQARYDAGTKAEPDPQQQLDRASIHHVRVTAGGYLDLPHVRLALGPSWAGADIDYLIDSDHVVLFTGTELIAHLDLNRTTFLGKPRCARDYIRIERDT</sequence>
<gene>
    <name evidence="2" type="ORF">JQN70_19715</name>
</gene>
<accession>A0ABS2CRV7</accession>
<evidence type="ECO:0000259" key="1">
    <source>
        <dbReference type="PROSITE" id="PS50994"/>
    </source>
</evidence>
<dbReference type="Proteomes" id="UP001430172">
    <property type="component" value="Unassembled WGS sequence"/>
</dbReference>
<dbReference type="RefSeq" id="WP_204133100.1">
    <property type="nucleotide sequence ID" value="NZ_JAFDVD010000032.1"/>
</dbReference>
<dbReference type="Gene3D" id="3.30.420.10">
    <property type="entry name" value="Ribonuclease H-like superfamily/Ribonuclease H"/>
    <property type="match status" value="1"/>
</dbReference>
<reference evidence="2" key="1">
    <citation type="submission" date="2021-02" db="EMBL/GenBank/DDBJ databases">
        <title>Phycicoccus sp. MQZ13P-5T, whole genome shotgun sequence.</title>
        <authorList>
            <person name="Tuo L."/>
        </authorList>
    </citation>
    <scope>NUCLEOTIDE SEQUENCE</scope>
    <source>
        <strain evidence="2">MQZ13P-5</strain>
    </source>
</reference>
<dbReference type="InterPro" id="IPR012337">
    <property type="entry name" value="RNaseH-like_sf"/>
</dbReference>
<dbReference type="SUPFAM" id="SSF46689">
    <property type="entry name" value="Homeodomain-like"/>
    <property type="match status" value="1"/>
</dbReference>
<dbReference type="InterPro" id="IPR001584">
    <property type="entry name" value="Integrase_cat-core"/>
</dbReference>
<dbReference type="Pfam" id="PF13518">
    <property type="entry name" value="HTH_28"/>
    <property type="match status" value="1"/>
</dbReference>
<dbReference type="InterPro" id="IPR055247">
    <property type="entry name" value="InsJ-like_HTH"/>
</dbReference>
<evidence type="ECO:0000313" key="2">
    <source>
        <dbReference type="EMBL" id="MBM6402627.1"/>
    </source>
</evidence>
<dbReference type="PANTHER" id="PTHR35004">
    <property type="entry name" value="TRANSPOSASE RV3428C-RELATED"/>
    <property type="match status" value="1"/>
</dbReference>
<name>A0ABS2CRV7_9MICO</name>
<organism evidence="2 3">
    <name type="scientific">Phycicoccus sonneratiae</name>
    <dbReference type="NCBI Taxonomy" id="2807628"/>
    <lineage>
        <taxon>Bacteria</taxon>
        <taxon>Bacillati</taxon>
        <taxon>Actinomycetota</taxon>
        <taxon>Actinomycetes</taxon>
        <taxon>Micrococcales</taxon>
        <taxon>Intrasporangiaceae</taxon>
        <taxon>Phycicoccus</taxon>
    </lineage>
</organism>
<feature type="domain" description="Integrase catalytic" evidence="1">
    <location>
        <begin position="141"/>
        <end position="311"/>
    </location>
</feature>
<dbReference type="EMBL" id="JAFDVD010000032">
    <property type="protein sequence ID" value="MBM6402627.1"/>
    <property type="molecule type" value="Genomic_DNA"/>
</dbReference>
<dbReference type="PROSITE" id="PS50994">
    <property type="entry name" value="INTEGRASE"/>
    <property type="match status" value="1"/>
</dbReference>
<dbReference type="SUPFAM" id="SSF53098">
    <property type="entry name" value="Ribonuclease H-like"/>
    <property type="match status" value="1"/>
</dbReference>
<comment type="caution">
    <text evidence="2">The sequence shown here is derived from an EMBL/GenBank/DDBJ whole genome shotgun (WGS) entry which is preliminary data.</text>
</comment>
<evidence type="ECO:0000313" key="3">
    <source>
        <dbReference type="Proteomes" id="UP001430172"/>
    </source>
</evidence>
<dbReference type="InterPro" id="IPR036397">
    <property type="entry name" value="RNaseH_sf"/>
</dbReference>
<proteinExistence type="predicted"/>
<dbReference type="PANTHER" id="PTHR35004:SF6">
    <property type="entry name" value="TRANSPOSASE"/>
    <property type="match status" value="1"/>
</dbReference>